<organism evidence="1 2">
    <name type="scientific">Paenibacillus ginsengarvi</name>
    <dbReference type="NCBI Taxonomy" id="400777"/>
    <lineage>
        <taxon>Bacteria</taxon>
        <taxon>Bacillati</taxon>
        <taxon>Bacillota</taxon>
        <taxon>Bacilli</taxon>
        <taxon>Bacillales</taxon>
        <taxon>Paenibacillaceae</taxon>
        <taxon>Paenibacillus</taxon>
    </lineage>
</organism>
<dbReference type="PANTHER" id="PTHR43649">
    <property type="entry name" value="ARABINOSE-BINDING PROTEIN-RELATED"/>
    <property type="match status" value="1"/>
</dbReference>
<dbReference type="EMBL" id="RBAH01000011">
    <property type="protein sequence ID" value="RKN83745.1"/>
    <property type="molecule type" value="Genomic_DNA"/>
</dbReference>
<dbReference type="PANTHER" id="PTHR43649:SF12">
    <property type="entry name" value="DIACETYLCHITOBIOSE BINDING PROTEIN DASA"/>
    <property type="match status" value="1"/>
</dbReference>
<evidence type="ECO:0000313" key="1">
    <source>
        <dbReference type="EMBL" id="RKN83745.1"/>
    </source>
</evidence>
<reference evidence="1 2" key="1">
    <citation type="journal article" date="2007" name="Int. J. Syst. Evol. Microbiol.">
        <title>Paenibacillus ginsengarvi sp. nov., isolated from soil from ginseng cultivation.</title>
        <authorList>
            <person name="Yoon M.H."/>
            <person name="Ten L.N."/>
            <person name="Im W.T."/>
        </authorList>
    </citation>
    <scope>NUCLEOTIDE SEQUENCE [LARGE SCALE GENOMIC DNA]</scope>
    <source>
        <strain evidence="1 2">KCTC 13059</strain>
    </source>
</reference>
<protein>
    <submittedName>
        <fullName evidence="1">Extracellular solute-binding protein</fullName>
    </submittedName>
</protein>
<dbReference type="PROSITE" id="PS51257">
    <property type="entry name" value="PROKAR_LIPOPROTEIN"/>
    <property type="match status" value="1"/>
</dbReference>
<name>A0A3B0CB74_9BACL</name>
<evidence type="ECO:0000313" key="2">
    <source>
        <dbReference type="Proteomes" id="UP000282311"/>
    </source>
</evidence>
<dbReference type="InterPro" id="IPR050490">
    <property type="entry name" value="Bact_solute-bd_prot1"/>
</dbReference>
<dbReference type="InterPro" id="IPR006059">
    <property type="entry name" value="SBP"/>
</dbReference>
<gene>
    <name evidence="1" type="ORF">D7M11_16235</name>
</gene>
<comment type="caution">
    <text evidence="1">The sequence shown here is derived from an EMBL/GenBank/DDBJ whole genome shotgun (WGS) entry which is preliminary data.</text>
</comment>
<dbReference type="Gene3D" id="3.40.190.10">
    <property type="entry name" value="Periplasmic binding protein-like II"/>
    <property type="match status" value="1"/>
</dbReference>
<sequence length="441" mass="49333">MKKRSITRRVITVQKRIVFALAIVLAFLLVAGCGGERQPAAENSPVAENPPKPVKLKVFFASNVGNDYYNTLVVEPIKKTFPHITLELIPFGQKLPDLLASGNAPDLIFDGLTNLIPTLELDVPLSLDELAKRNKFDFSKIQPEVIKEIRSYSKTDELLAWPQANHWFGLHYNKDIFDLFGVPYPKEGSTWEEVMELAAKLSRTYEGIEYRGISPGVSHNRLSTQLSAPYAEPKTEKSMIGTHESWRKLFQTYKDVFSIPGNYPKGAAYNDAAKAFMTEKKLAMYPHLLMFPDPKLGFNMGVTTFPFFKDKPWVGPSGFIEVIVISKTTKNPDAAFQVVAHLTSDEVQTRNARLGMNPVVTNSQAQMSLFADLPAAKGTDLTPFFKMKHAESYGKTIYDAAGSKAVIKYLQEFIDGKLDLNTALARADEETNKAIEEQKKK</sequence>
<keyword evidence="2" id="KW-1185">Reference proteome</keyword>
<dbReference type="SUPFAM" id="SSF53850">
    <property type="entry name" value="Periplasmic binding protein-like II"/>
    <property type="match status" value="1"/>
</dbReference>
<dbReference type="Pfam" id="PF01547">
    <property type="entry name" value="SBP_bac_1"/>
    <property type="match status" value="1"/>
</dbReference>
<proteinExistence type="predicted"/>
<dbReference type="AlphaFoldDB" id="A0A3B0CB74"/>
<dbReference type="Proteomes" id="UP000282311">
    <property type="component" value="Unassembled WGS sequence"/>
</dbReference>
<accession>A0A3B0CB74</accession>